<gene>
    <name evidence="2" type="ORF">DICPUDRAFT_157821</name>
</gene>
<dbReference type="InParanoid" id="F1A032"/>
<evidence type="ECO:0000313" key="2">
    <source>
        <dbReference type="EMBL" id="EGC30446.1"/>
    </source>
</evidence>
<dbReference type="VEuPathDB" id="AmoebaDB:DICPUDRAFT_157821"/>
<dbReference type="KEGG" id="dpp:DICPUDRAFT_157821"/>
<dbReference type="AlphaFoldDB" id="F1A032"/>
<dbReference type="RefSeq" id="XP_003293025.1">
    <property type="nucleotide sequence ID" value="XM_003292977.1"/>
</dbReference>
<sequence length="68" mass="7608">MRRENRNPLKVVASYSSKSNVGSSNAGANSSPIIPLNTSEEINGDRIKETEHEFESYRNAKGTLWKKI</sequence>
<dbReference type="EMBL" id="GL871328">
    <property type="protein sequence ID" value="EGC30446.1"/>
    <property type="molecule type" value="Genomic_DNA"/>
</dbReference>
<dbReference type="GeneID" id="10510497"/>
<feature type="compositionally biased region" description="Low complexity" evidence="1">
    <location>
        <begin position="16"/>
        <end position="31"/>
    </location>
</feature>
<keyword evidence="3" id="KW-1185">Reference proteome</keyword>
<protein>
    <submittedName>
        <fullName evidence="2">Uncharacterized protein</fullName>
    </submittedName>
</protein>
<accession>F1A032</accession>
<organism evidence="2 3">
    <name type="scientific">Dictyostelium purpureum</name>
    <name type="common">Slime mold</name>
    <dbReference type="NCBI Taxonomy" id="5786"/>
    <lineage>
        <taxon>Eukaryota</taxon>
        <taxon>Amoebozoa</taxon>
        <taxon>Evosea</taxon>
        <taxon>Eumycetozoa</taxon>
        <taxon>Dictyostelia</taxon>
        <taxon>Dictyosteliales</taxon>
        <taxon>Dictyosteliaceae</taxon>
        <taxon>Dictyostelium</taxon>
    </lineage>
</organism>
<evidence type="ECO:0000313" key="3">
    <source>
        <dbReference type="Proteomes" id="UP000001064"/>
    </source>
</evidence>
<feature type="region of interest" description="Disordered" evidence="1">
    <location>
        <begin position="16"/>
        <end position="38"/>
    </location>
</feature>
<name>F1A032_DICPU</name>
<reference evidence="3" key="1">
    <citation type="journal article" date="2011" name="Genome Biol.">
        <title>Comparative genomics of the social amoebae Dictyostelium discoideum and Dictyostelium purpureum.</title>
        <authorList>
            <consortium name="US DOE Joint Genome Institute (JGI-PGF)"/>
            <person name="Sucgang R."/>
            <person name="Kuo A."/>
            <person name="Tian X."/>
            <person name="Salerno W."/>
            <person name="Parikh A."/>
            <person name="Feasley C.L."/>
            <person name="Dalin E."/>
            <person name="Tu H."/>
            <person name="Huang E."/>
            <person name="Barry K."/>
            <person name="Lindquist E."/>
            <person name="Shapiro H."/>
            <person name="Bruce D."/>
            <person name="Schmutz J."/>
            <person name="Salamov A."/>
            <person name="Fey P."/>
            <person name="Gaudet P."/>
            <person name="Anjard C."/>
            <person name="Babu M.M."/>
            <person name="Basu S."/>
            <person name="Bushmanova Y."/>
            <person name="van der Wel H."/>
            <person name="Katoh-Kurasawa M."/>
            <person name="Dinh C."/>
            <person name="Coutinho P.M."/>
            <person name="Saito T."/>
            <person name="Elias M."/>
            <person name="Schaap P."/>
            <person name="Kay R.R."/>
            <person name="Henrissat B."/>
            <person name="Eichinger L."/>
            <person name="Rivero F."/>
            <person name="Putnam N.H."/>
            <person name="West C.M."/>
            <person name="Loomis W.F."/>
            <person name="Chisholm R.L."/>
            <person name="Shaulsky G."/>
            <person name="Strassmann J.E."/>
            <person name="Queller D.C."/>
            <person name="Kuspa A."/>
            <person name="Grigoriev I.V."/>
        </authorList>
    </citation>
    <scope>NUCLEOTIDE SEQUENCE [LARGE SCALE GENOMIC DNA]</scope>
    <source>
        <strain evidence="3">QSDP1</strain>
    </source>
</reference>
<evidence type="ECO:0000256" key="1">
    <source>
        <dbReference type="SAM" id="MobiDB-lite"/>
    </source>
</evidence>
<proteinExistence type="predicted"/>
<dbReference type="Proteomes" id="UP000001064">
    <property type="component" value="Unassembled WGS sequence"/>
</dbReference>